<feature type="domain" description="Cell envelope-related transcriptional attenuator" evidence="7">
    <location>
        <begin position="93"/>
        <end position="244"/>
    </location>
</feature>
<evidence type="ECO:0000256" key="4">
    <source>
        <dbReference type="ARBA" id="ARBA00022989"/>
    </source>
</evidence>
<dbReference type="EMBL" id="BAVS01000005">
    <property type="protein sequence ID" value="GAE92452.1"/>
    <property type="molecule type" value="Genomic_DNA"/>
</dbReference>
<evidence type="ECO:0000256" key="2">
    <source>
        <dbReference type="ARBA" id="ARBA00022692"/>
    </source>
</evidence>
<evidence type="ECO:0000313" key="8">
    <source>
        <dbReference type="EMBL" id="GAE92452.1"/>
    </source>
</evidence>
<accession>W4VGX9</accession>
<dbReference type="eggNOG" id="COG1316">
    <property type="taxonomic scope" value="Bacteria"/>
</dbReference>
<gene>
    <name evidence="8" type="ORF">JCM21714_1455</name>
</gene>
<comment type="caution">
    <text evidence="8">The sequence shown here is derived from an EMBL/GenBank/DDBJ whole genome shotgun (WGS) entry which is preliminary data.</text>
</comment>
<feature type="transmembrane region" description="Helical" evidence="6">
    <location>
        <begin position="21"/>
        <end position="42"/>
    </location>
</feature>
<dbReference type="PANTHER" id="PTHR33392">
    <property type="entry name" value="POLYISOPRENYL-TEICHOIC ACID--PEPTIDOGLYCAN TEICHOIC ACID TRANSFERASE TAGU"/>
    <property type="match status" value="1"/>
</dbReference>
<keyword evidence="3" id="KW-0735">Signal-anchor</keyword>
<dbReference type="GO" id="GO:0071555">
    <property type="term" value="P:cell wall organization"/>
    <property type="evidence" value="ECO:0007669"/>
    <property type="project" value="UniProtKB-KW"/>
</dbReference>
<name>W4VGX9_9BACI</name>
<comment type="similarity">
    <text evidence="1">Belongs to the LytR/CpsA/Psr (LCP) family.</text>
</comment>
<dbReference type="Pfam" id="PF03816">
    <property type="entry name" value="LytR_cpsA_psr"/>
    <property type="match status" value="1"/>
</dbReference>
<proteinExistence type="inferred from homology"/>
<dbReference type="Gene3D" id="3.40.630.190">
    <property type="entry name" value="LCP protein"/>
    <property type="match status" value="1"/>
</dbReference>
<dbReference type="PANTHER" id="PTHR33392:SF10">
    <property type="entry name" value="POLYISOPRENYL-TEICHOIC ACID--PEPTIDOGLYCAN TEICHOIC ACID TRANSFERASE TAGV"/>
    <property type="match status" value="1"/>
</dbReference>
<evidence type="ECO:0000259" key="7">
    <source>
        <dbReference type="Pfam" id="PF03816"/>
    </source>
</evidence>
<feature type="region of interest" description="Disordered" evidence="5">
    <location>
        <begin position="325"/>
        <end position="344"/>
    </location>
</feature>
<dbReference type="Proteomes" id="UP000019102">
    <property type="component" value="Unassembled WGS sequence"/>
</dbReference>
<dbReference type="OrthoDB" id="27330at2"/>
<evidence type="ECO:0000256" key="3">
    <source>
        <dbReference type="ARBA" id="ARBA00022968"/>
    </source>
</evidence>
<evidence type="ECO:0000313" key="9">
    <source>
        <dbReference type="Proteomes" id="UP000019102"/>
    </source>
</evidence>
<evidence type="ECO:0000256" key="6">
    <source>
        <dbReference type="SAM" id="Phobius"/>
    </source>
</evidence>
<keyword evidence="6" id="KW-0472">Membrane</keyword>
<keyword evidence="9" id="KW-1185">Reference proteome</keyword>
<evidence type="ECO:0000256" key="5">
    <source>
        <dbReference type="SAM" id="MobiDB-lite"/>
    </source>
</evidence>
<protein>
    <submittedName>
        <fullName evidence="8">Cell envelope-associated transcriptional attenuator LytR-CpsA-Psr</fullName>
    </submittedName>
</protein>
<dbReference type="STRING" id="1298598.JCM21714_1455"/>
<keyword evidence="4 6" id="KW-1133">Transmembrane helix</keyword>
<organism evidence="8 9">
    <name type="scientific">Gracilibacillus boraciitolerans JCM 21714</name>
    <dbReference type="NCBI Taxonomy" id="1298598"/>
    <lineage>
        <taxon>Bacteria</taxon>
        <taxon>Bacillati</taxon>
        <taxon>Bacillota</taxon>
        <taxon>Bacilli</taxon>
        <taxon>Bacillales</taxon>
        <taxon>Bacillaceae</taxon>
        <taxon>Gracilibacillus</taxon>
    </lineage>
</organism>
<reference evidence="8 9" key="1">
    <citation type="journal article" date="2014" name="Genome Announc.">
        <title>Draft Genome Sequence of the Boron-Tolerant and Moderately Halotolerant Bacterium Gracilibacillus boraciitolerans JCM 21714T.</title>
        <authorList>
            <person name="Ahmed I."/>
            <person name="Oshima K."/>
            <person name="Suda W."/>
            <person name="Kitamura K."/>
            <person name="Iida T."/>
            <person name="Ohmori Y."/>
            <person name="Fujiwara T."/>
            <person name="Hattori M."/>
            <person name="Ohkuma M."/>
        </authorList>
    </citation>
    <scope>NUCLEOTIDE SEQUENCE [LARGE SCALE GENOMIC DNA]</scope>
    <source>
        <strain evidence="8 9">JCM 21714</strain>
    </source>
</reference>
<dbReference type="RefSeq" id="WP_052000406.1">
    <property type="nucleotide sequence ID" value="NZ_BAVS01000005.1"/>
</dbReference>
<sequence length="344" mass="39011">MERKELREQQKKQKKKKRIKTSLLILGLVIVIGISLGAYILFETYQAASGTYDELERGEKSEKREEVVKISQDPISILLMGVEDYSSDGDHGRSDTMIVATFNPGNEKLKLLSIPPRDSYVTIPGREGMDKINHSFAYGGKELTVKTVEELLDIPIDYYATVNFDGFKSIVNTLGGITVDVPFDFEQNSDDQKAEKLQFFEGEMELNGRYALAYARMRLEDPRGDIGRNERQKQVIEAIIKEITSLTAITKIEDLGKNLESNVETNFKVGDGINFLSKYADFRTSNIDQVTLEGSDQYIGNTYYYQLNEESLNTVKHELRVHLEIEEPGQPTEYSQETEAEPTS</sequence>
<dbReference type="AlphaFoldDB" id="W4VGX9"/>
<keyword evidence="2 6" id="KW-0812">Transmembrane</keyword>
<dbReference type="InterPro" id="IPR050922">
    <property type="entry name" value="LytR/CpsA/Psr_CW_biosynth"/>
</dbReference>
<evidence type="ECO:0000256" key="1">
    <source>
        <dbReference type="ARBA" id="ARBA00006068"/>
    </source>
</evidence>
<dbReference type="InterPro" id="IPR004474">
    <property type="entry name" value="LytR_CpsA_psr"/>
</dbReference>
<dbReference type="NCBIfam" id="TIGR00350">
    <property type="entry name" value="lytR_cpsA_psr"/>
    <property type="match status" value="1"/>
</dbReference>